<dbReference type="AlphaFoldDB" id="L7MKS1"/>
<accession>L7MKS1</accession>
<sequence length="75" mass="8524">MPLQLVLLWTSVFLRRNTPLGHSGRDTPPWTLRYNVQSICGFRVGAKHCSLHSPSFTSRTRLTSIKLPRMTQSVS</sequence>
<organism evidence="1">
    <name type="scientific">Rhipicephalus pulchellus</name>
    <name type="common">Yellow backed tick</name>
    <name type="synonym">Dermacentor pulchellus</name>
    <dbReference type="NCBI Taxonomy" id="72859"/>
    <lineage>
        <taxon>Eukaryota</taxon>
        <taxon>Metazoa</taxon>
        <taxon>Ecdysozoa</taxon>
        <taxon>Arthropoda</taxon>
        <taxon>Chelicerata</taxon>
        <taxon>Arachnida</taxon>
        <taxon>Acari</taxon>
        <taxon>Parasitiformes</taxon>
        <taxon>Ixodida</taxon>
        <taxon>Ixodoidea</taxon>
        <taxon>Ixodidae</taxon>
        <taxon>Rhipicephalinae</taxon>
        <taxon>Rhipicephalus</taxon>
        <taxon>Rhipicephalus</taxon>
    </lineage>
</organism>
<reference evidence="1" key="2">
    <citation type="journal article" date="2015" name="J. Proteomics">
        <title>Sexual differences in the sialomes of the zebra tick, Rhipicephalus pulchellus.</title>
        <authorList>
            <person name="Tan A.W."/>
            <person name="Francischetti I.M."/>
            <person name="Slovak M."/>
            <person name="Kini R.M."/>
            <person name="Ribeiro J.M."/>
        </authorList>
    </citation>
    <scope>NUCLEOTIDE SEQUENCE</scope>
    <source>
        <tissue evidence="1">Salivary gland</tissue>
    </source>
</reference>
<protein>
    <submittedName>
        <fullName evidence="1">Uncharacterized protein</fullName>
    </submittedName>
</protein>
<feature type="non-terminal residue" evidence="1">
    <location>
        <position position="75"/>
    </location>
</feature>
<reference evidence="1" key="1">
    <citation type="submission" date="2012-11" db="EMBL/GenBank/DDBJ databases">
        <authorList>
            <person name="Lucero-Rivera Y.E."/>
            <person name="Tovar-Ramirez D."/>
        </authorList>
    </citation>
    <scope>NUCLEOTIDE SEQUENCE</scope>
    <source>
        <tissue evidence="1">Salivary gland</tissue>
    </source>
</reference>
<name>L7MKS1_RHIPC</name>
<evidence type="ECO:0000313" key="1">
    <source>
        <dbReference type="EMBL" id="JAA64816.1"/>
    </source>
</evidence>
<dbReference type="EMBL" id="GACK01000218">
    <property type="protein sequence ID" value="JAA64816.1"/>
    <property type="molecule type" value="mRNA"/>
</dbReference>
<proteinExistence type="evidence at transcript level"/>